<dbReference type="GO" id="GO:0008270">
    <property type="term" value="F:zinc ion binding"/>
    <property type="evidence" value="ECO:0007669"/>
    <property type="project" value="UniProtKB-KW"/>
</dbReference>
<dbReference type="SUPFAM" id="SSF57863">
    <property type="entry name" value="ArfGap/RecO-like zinc finger"/>
    <property type="match status" value="1"/>
</dbReference>
<feature type="region of interest" description="Disordered" evidence="2">
    <location>
        <begin position="291"/>
        <end position="345"/>
    </location>
</feature>
<dbReference type="Gene3D" id="1.10.8.10">
    <property type="entry name" value="DNA helicase RuvA subunit, C-terminal domain"/>
    <property type="match status" value="1"/>
</dbReference>
<keyword evidence="1" id="KW-0863">Zinc-finger</keyword>
<evidence type="ECO:0000259" key="3">
    <source>
        <dbReference type="PROSITE" id="PS50030"/>
    </source>
</evidence>
<feature type="region of interest" description="Disordered" evidence="2">
    <location>
        <begin position="471"/>
        <end position="494"/>
    </location>
</feature>
<evidence type="ECO:0000313" key="6">
    <source>
        <dbReference type="Proteomes" id="UP000015464"/>
    </source>
</evidence>
<dbReference type="OrthoDB" id="10266696at2759"/>
<dbReference type="InterPro" id="IPR051718">
    <property type="entry name" value="ARF_GTPase-activating"/>
</dbReference>
<dbReference type="InterPro" id="IPR015940">
    <property type="entry name" value="UBA"/>
</dbReference>
<evidence type="ECO:0000256" key="2">
    <source>
        <dbReference type="SAM" id="MobiDB-lite"/>
    </source>
</evidence>
<keyword evidence="1" id="KW-0479">Metal-binding</keyword>
<name>S9W2S3_SCHCR</name>
<keyword evidence="1" id="KW-0862">Zinc</keyword>
<dbReference type="PANTHER" id="PTHR45705:SF12">
    <property type="entry name" value="UBA DOMAIN-CONTAINING PROTEIN 3"/>
    <property type="match status" value="1"/>
</dbReference>
<evidence type="ECO:0000259" key="4">
    <source>
        <dbReference type="PROSITE" id="PS50115"/>
    </source>
</evidence>
<dbReference type="PRINTS" id="PR00405">
    <property type="entry name" value="REVINTRACTNG"/>
</dbReference>
<dbReference type="PROSITE" id="PS50030">
    <property type="entry name" value="UBA"/>
    <property type="match status" value="1"/>
</dbReference>
<dbReference type="OMA" id="FEQMMAM"/>
<dbReference type="PROSITE" id="PS50115">
    <property type="entry name" value="ARFGAP"/>
    <property type="match status" value="1"/>
</dbReference>
<dbReference type="GO" id="GO:0005096">
    <property type="term" value="F:GTPase activator activity"/>
    <property type="evidence" value="ECO:0007669"/>
    <property type="project" value="InterPro"/>
</dbReference>
<dbReference type="InterPro" id="IPR038508">
    <property type="entry name" value="ArfGAP_dom_sf"/>
</dbReference>
<dbReference type="EMBL" id="KE546989">
    <property type="protein sequence ID" value="EPY52839.1"/>
    <property type="molecule type" value="Genomic_DNA"/>
</dbReference>
<organism evidence="5 6">
    <name type="scientific">Schizosaccharomyces cryophilus (strain OY26 / ATCC MYA-4695 / CBS 11777 / NBRC 106824 / NRRL Y48691)</name>
    <name type="common">Fission yeast</name>
    <dbReference type="NCBI Taxonomy" id="653667"/>
    <lineage>
        <taxon>Eukaryota</taxon>
        <taxon>Fungi</taxon>
        <taxon>Dikarya</taxon>
        <taxon>Ascomycota</taxon>
        <taxon>Taphrinomycotina</taxon>
        <taxon>Schizosaccharomycetes</taxon>
        <taxon>Schizosaccharomycetales</taxon>
        <taxon>Schizosaccharomycetaceae</taxon>
        <taxon>Schizosaccharomyces</taxon>
    </lineage>
</organism>
<dbReference type="InterPro" id="IPR037278">
    <property type="entry name" value="ARFGAP/RecO"/>
</dbReference>
<feature type="compositionally biased region" description="Low complexity" evidence="2">
    <location>
        <begin position="312"/>
        <end position="333"/>
    </location>
</feature>
<dbReference type="InterPro" id="IPR001164">
    <property type="entry name" value="ArfGAP_dom"/>
</dbReference>
<keyword evidence="6" id="KW-1185">Reference proteome</keyword>
<dbReference type="RefSeq" id="XP_013022717.1">
    <property type="nucleotide sequence ID" value="XM_013167263.1"/>
</dbReference>
<dbReference type="SMART" id="SM00165">
    <property type="entry name" value="UBA"/>
    <property type="match status" value="1"/>
</dbReference>
<feature type="compositionally biased region" description="Polar residues" evidence="2">
    <location>
        <begin position="294"/>
        <end position="311"/>
    </location>
</feature>
<dbReference type="GO" id="GO:0071944">
    <property type="term" value="C:cell periphery"/>
    <property type="evidence" value="ECO:0007669"/>
    <property type="project" value="EnsemblFungi"/>
</dbReference>
<dbReference type="PANTHER" id="PTHR45705">
    <property type="entry name" value="FI20236P1"/>
    <property type="match status" value="1"/>
</dbReference>
<proteinExistence type="predicted"/>
<feature type="compositionally biased region" description="Polar residues" evidence="2">
    <location>
        <begin position="423"/>
        <end position="442"/>
    </location>
</feature>
<gene>
    <name evidence="5" type="ORF">SPOG_02158</name>
</gene>
<evidence type="ECO:0000313" key="5">
    <source>
        <dbReference type="EMBL" id="EPY52839.1"/>
    </source>
</evidence>
<dbReference type="GO" id="GO:0051523">
    <property type="term" value="P:cell growth mode switching, monopolar to bipolar"/>
    <property type="evidence" value="ECO:0007669"/>
    <property type="project" value="EnsemblFungi"/>
</dbReference>
<dbReference type="CDD" id="cd08204">
    <property type="entry name" value="ArfGap"/>
    <property type="match status" value="1"/>
</dbReference>
<dbReference type="STRING" id="653667.S9W2S3"/>
<dbReference type="SUPFAM" id="SSF46934">
    <property type="entry name" value="UBA-like"/>
    <property type="match status" value="1"/>
</dbReference>
<feature type="compositionally biased region" description="Basic and acidic residues" evidence="2">
    <location>
        <begin position="233"/>
        <end position="243"/>
    </location>
</feature>
<dbReference type="Proteomes" id="UP000015464">
    <property type="component" value="Unassembled WGS sequence"/>
</dbReference>
<protein>
    <submittedName>
        <fullName evidence="5">GTPase activating protein Ucp3</fullName>
    </submittedName>
</protein>
<feature type="region of interest" description="Disordered" evidence="2">
    <location>
        <begin position="419"/>
        <end position="442"/>
    </location>
</feature>
<dbReference type="HOGENOM" id="CLU_421007_0_0_1"/>
<feature type="region of interest" description="Disordered" evidence="2">
    <location>
        <begin position="195"/>
        <end position="258"/>
    </location>
</feature>
<dbReference type="eggNOG" id="KOG0703">
    <property type="taxonomic scope" value="Eukaryota"/>
</dbReference>
<accession>S9W2S3</accession>
<feature type="compositionally biased region" description="Low complexity" evidence="2">
    <location>
        <begin position="196"/>
        <end position="213"/>
    </location>
</feature>
<feature type="region of interest" description="Disordered" evidence="2">
    <location>
        <begin position="125"/>
        <end position="150"/>
    </location>
</feature>
<sequence>MSGRRNETTIRHLIQSVPGNNICADCHTRGVQWASWNLGIFLCLRCATIHRKLGTHVSKIKSVSLDQWTDEQVNNMRDWGNINANRYWNPSPLDHPLPMNAHSDDNVMEKYIRDKYEKKLFLEETTNKKGPSLPPRSNASANSAGASSSRSNYKSSLKAIHDMGFTNDTINLKALEEAHGDINVAVEKIVQELKKNTSNSASSSSMKPNSRSSYKAPKISSARLSRRNKNLHVRFEDGSKPGDEDGSVGDTRATSPTLNPFEQMMAMTNQGMSVAPGVETTSSPFFRAPVEPNQPLQPSMTGPAATSSYENMSMPSYSIDSSSMYPQTGSSSAAPPPAQPLQRSHTGVASYDYNYPFNSNYSLPSNTTGSNPFYDYSSAAPSTPGMSASTNYPNNGNSLYYGNSYPNMTDNISLPDMSKLSLGESNNAPSNPSSQYLSSTLSPQYGASGTNFSQSSTDPYNLRTDVYNPSVSSYSAQPSTLQLQPTGLAPPSSGEIPLQGTGQPFMQSQMGMQSNNYQMPLGNTWMEYGDVSQQGTAMPMNEMNYPGVMNYDPNMPMNTGYYMQGYNNTMMPSEGMYQSADVYGDPMNPGSSGGMGGPASSTSNADNYLQRIMHGKR</sequence>
<dbReference type="AlphaFoldDB" id="S9W2S3"/>
<evidence type="ECO:0000256" key="1">
    <source>
        <dbReference type="PROSITE-ProRule" id="PRU00288"/>
    </source>
</evidence>
<dbReference type="GeneID" id="25036482"/>
<feature type="domain" description="Arf-GAP" evidence="4">
    <location>
        <begin position="8"/>
        <end position="129"/>
    </location>
</feature>
<feature type="domain" description="UBA" evidence="3">
    <location>
        <begin position="150"/>
        <end position="192"/>
    </location>
</feature>
<dbReference type="SMART" id="SM00105">
    <property type="entry name" value="ArfGap"/>
    <property type="match status" value="1"/>
</dbReference>
<dbReference type="InterPro" id="IPR009060">
    <property type="entry name" value="UBA-like_sf"/>
</dbReference>
<feature type="compositionally biased region" description="Polar residues" evidence="2">
    <location>
        <begin position="471"/>
        <end position="485"/>
    </location>
</feature>
<dbReference type="Pfam" id="PF01412">
    <property type="entry name" value="ArfGap"/>
    <property type="match status" value="1"/>
</dbReference>
<reference evidence="5 6" key="1">
    <citation type="journal article" date="2011" name="Science">
        <title>Comparative functional genomics of the fission yeasts.</title>
        <authorList>
            <person name="Rhind N."/>
            <person name="Chen Z."/>
            <person name="Yassour M."/>
            <person name="Thompson D.A."/>
            <person name="Haas B.J."/>
            <person name="Habib N."/>
            <person name="Wapinski I."/>
            <person name="Roy S."/>
            <person name="Lin M.F."/>
            <person name="Heiman D.I."/>
            <person name="Young S.K."/>
            <person name="Furuya K."/>
            <person name="Guo Y."/>
            <person name="Pidoux A."/>
            <person name="Chen H.M."/>
            <person name="Robbertse B."/>
            <person name="Goldberg J.M."/>
            <person name="Aoki K."/>
            <person name="Bayne E.H."/>
            <person name="Berlin A.M."/>
            <person name="Desjardins C.A."/>
            <person name="Dobbs E."/>
            <person name="Dukaj L."/>
            <person name="Fan L."/>
            <person name="FitzGerald M.G."/>
            <person name="French C."/>
            <person name="Gujja S."/>
            <person name="Hansen K."/>
            <person name="Keifenheim D."/>
            <person name="Levin J.Z."/>
            <person name="Mosher R.A."/>
            <person name="Mueller C.A."/>
            <person name="Pfiffner J."/>
            <person name="Priest M."/>
            <person name="Russ C."/>
            <person name="Smialowska A."/>
            <person name="Swoboda P."/>
            <person name="Sykes S.M."/>
            <person name="Vaughn M."/>
            <person name="Vengrova S."/>
            <person name="Yoder R."/>
            <person name="Zeng Q."/>
            <person name="Allshire R."/>
            <person name="Baulcombe D."/>
            <person name="Birren B.W."/>
            <person name="Brown W."/>
            <person name="Ekwall K."/>
            <person name="Kellis M."/>
            <person name="Leatherwood J."/>
            <person name="Levin H."/>
            <person name="Margalit H."/>
            <person name="Martienssen R."/>
            <person name="Nieduszynski C.A."/>
            <person name="Spatafora J.W."/>
            <person name="Friedman N."/>
            <person name="Dalgaard J.Z."/>
            <person name="Baumann P."/>
            <person name="Niki H."/>
            <person name="Regev A."/>
            <person name="Nusbaum C."/>
        </authorList>
    </citation>
    <scope>NUCLEOTIDE SEQUENCE [LARGE SCALE GENOMIC DNA]</scope>
    <source>
        <strain evidence="6">OY26 / ATCC MYA-4695 / CBS 11777 / NBRC 106824 / NRRL Y48691</strain>
    </source>
</reference>
<dbReference type="Gene3D" id="1.10.220.150">
    <property type="entry name" value="Arf GTPase activating protein"/>
    <property type="match status" value="1"/>
</dbReference>
<feature type="compositionally biased region" description="Low complexity" evidence="2">
    <location>
        <begin position="135"/>
        <end position="150"/>
    </location>
</feature>
<dbReference type="GO" id="GO:0005737">
    <property type="term" value="C:cytoplasm"/>
    <property type="evidence" value="ECO:0007669"/>
    <property type="project" value="TreeGrafter"/>
</dbReference>
<dbReference type="FunFam" id="1.10.220.150:FF:000026">
    <property type="entry name" value="GTPase activating protein for Arf, putative"/>
    <property type="match status" value="1"/>
</dbReference>